<keyword evidence="2" id="KW-0456">Lyase</keyword>
<keyword evidence="1" id="KW-0479">Metal-binding</keyword>
<gene>
    <name evidence="4" type="ORF">LECACI_7A005371</name>
</gene>
<organism evidence="4 5">
    <name type="scientific">Lecanosticta acicola</name>
    <dbReference type="NCBI Taxonomy" id="111012"/>
    <lineage>
        <taxon>Eukaryota</taxon>
        <taxon>Fungi</taxon>
        <taxon>Dikarya</taxon>
        <taxon>Ascomycota</taxon>
        <taxon>Pezizomycotina</taxon>
        <taxon>Dothideomycetes</taxon>
        <taxon>Dothideomycetidae</taxon>
        <taxon>Mycosphaerellales</taxon>
        <taxon>Mycosphaerellaceae</taxon>
        <taxon>Lecanosticta</taxon>
    </lineage>
</organism>
<feature type="domain" description="Class II aldolase/adducin N-terminal" evidence="3">
    <location>
        <begin position="17"/>
        <end position="217"/>
    </location>
</feature>
<keyword evidence="5" id="KW-1185">Reference proteome</keyword>
<dbReference type="InterPro" id="IPR001303">
    <property type="entry name" value="Aldolase_II/adducin_N"/>
</dbReference>
<proteinExistence type="predicted"/>
<sequence>MATALSSDDPVLKQVFRDFVSGCHILHHHRVLDAYGHLSVRHPHNPERFFMSRYIAPATISSERDLVEYYVDNAEPIDPNSAKGYSERHIHSEILKRYASVNAVIHSHSDAVVPYTISGVPMRACYHMAGFLGNEVPVWDIGECWTEGDRKDMLVSNAYLGSRLAASFGKQAGGAGVGIPEHAAVLMRGHGFTVQGESIMDVVLRAVYTQQNASIQTTALLTRAAHMNAQNSGTGDLHFLSPEESQGATQMTRWSAGRPWRLWLREVEAQDLYVNTA</sequence>
<dbReference type="InterPro" id="IPR050197">
    <property type="entry name" value="Aldolase_class_II_sugar_metab"/>
</dbReference>
<dbReference type="Proteomes" id="UP001296104">
    <property type="component" value="Unassembled WGS sequence"/>
</dbReference>
<dbReference type="SMART" id="SM01007">
    <property type="entry name" value="Aldolase_II"/>
    <property type="match status" value="1"/>
</dbReference>
<evidence type="ECO:0000256" key="2">
    <source>
        <dbReference type="ARBA" id="ARBA00023239"/>
    </source>
</evidence>
<accession>A0AAI8Z0J2</accession>
<dbReference type="AlphaFoldDB" id="A0AAI8Z0J2"/>
<dbReference type="SUPFAM" id="SSF53639">
    <property type="entry name" value="AraD/HMP-PK domain-like"/>
    <property type="match status" value="1"/>
</dbReference>
<dbReference type="GO" id="GO:0005829">
    <property type="term" value="C:cytosol"/>
    <property type="evidence" value="ECO:0007669"/>
    <property type="project" value="TreeGrafter"/>
</dbReference>
<dbReference type="GO" id="GO:0016832">
    <property type="term" value="F:aldehyde-lyase activity"/>
    <property type="evidence" value="ECO:0007669"/>
    <property type="project" value="TreeGrafter"/>
</dbReference>
<protein>
    <recommendedName>
        <fullName evidence="3">Class II aldolase/adducin N-terminal domain-containing protein</fullName>
    </recommendedName>
</protein>
<dbReference type="InterPro" id="IPR036409">
    <property type="entry name" value="Aldolase_II/adducin_N_sf"/>
</dbReference>
<dbReference type="Pfam" id="PF00596">
    <property type="entry name" value="Aldolase_II"/>
    <property type="match status" value="1"/>
</dbReference>
<dbReference type="PANTHER" id="PTHR22789:SF0">
    <property type="entry name" value="3-OXO-TETRONATE 4-PHOSPHATE DECARBOXYLASE-RELATED"/>
    <property type="match status" value="1"/>
</dbReference>
<evidence type="ECO:0000313" key="4">
    <source>
        <dbReference type="EMBL" id="CAK4030023.1"/>
    </source>
</evidence>
<evidence type="ECO:0000256" key="1">
    <source>
        <dbReference type="ARBA" id="ARBA00022723"/>
    </source>
</evidence>
<dbReference type="Gene3D" id="3.40.225.10">
    <property type="entry name" value="Class II aldolase/adducin N-terminal domain"/>
    <property type="match status" value="1"/>
</dbReference>
<evidence type="ECO:0000259" key="3">
    <source>
        <dbReference type="SMART" id="SM01007"/>
    </source>
</evidence>
<dbReference type="PANTHER" id="PTHR22789">
    <property type="entry name" value="FUCULOSE PHOSPHATE ALDOLASE"/>
    <property type="match status" value="1"/>
</dbReference>
<dbReference type="GO" id="GO:0019323">
    <property type="term" value="P:pentose catabolic process"/>
    <property type="evidence" value="ECO:0007669"/>
    <property type="project" value="TreeGrafter"/>
</dbReference>
<evidence type="ECO:0000313" key="5">
    <source>
        <dbReference type="Proteomes" id="UP001296104"/>
    </source>
</evidence>
<comment type="caution">
    <text evidence="4">The sequence shown here is derived from an EMBL/GenBank/DDBJ whole genome shotgun (WGS) entry which is preliminary data.</text>
</comment>
<dbReference type="EMBL" id="CAVMBE010000034">
    <property type="protein sequence ID" value="CAK4030023.1"/>
    <property type="molecule type" value="Genomic_DNA"/>
</dbReference>
<reference evidence="4" key="1">
    <citation type="submission" date="2023-11" db="EMBL/GenBank/DDBJ databases">
        <authorList>
            <person name="Alioto T."/>
            <person name="Alioto T."/>
            <person name="Gomez Garrido J."/>
        </authorList>
    </citation>
    <scope>NUCLEOTIDE SEQUENCE</scope>
</reference>
<name>A0AAI8Z0J2_9PEZI</name>
<dbReference type="GO" id="GO:0046872">
    <property type="term" value="F:metal ion binding"/>
    <property type="evidence" value="ECO:0007669"/>
    <property type="project" value="UniProtKB-KW"/>
</dbReference>